<evidence type="ECO:0000256" key="4">
    <source>
        <dbReference type="ARBA" id="ARBA00023180"/>
    </source>
</evidence>
<proteinExistence type="inferred from homology"/>
<dbReference type="AlphaFoldDB" id="A0A8C4QIH1"/>
<dbReference type="GO" id="GO:0045666">
    <property type="term" value="P:positive regulation of neuron differentiation"/>
    <property type="evidence" value="ECO:0007669"/>
    <property type="project" value="InterPro"/>
</dbReference>
<dbReference type="SMART" id="SM00457">
    <property type="entry name" value="MACPF"/>
    <property type="match status" value="1"/>
</dbReference>
<reference evidence="8" key="1">
    <citation type="submission" date="2025-08" db="UniProtKB">
        <authorList>
            <consortium name="Ensembl"/>
        </authorList>
    </citation>
    <scope>IDENTIFICATION</scope>
</reference>
<dbReference type="GeneTree" id="ENSGT00940000160314"/>
<dbReference type="InterPro" id="IPR020864">
    <property type="entry name" value="MACPF"/>
</dbReference>
<keyword evidence="5" id="KW-0131">Cell cycle</keyword>
<evidence type="ECO:0000256" key="1">
    <source>
        <dbReference type="ARBA" id="ARBA00010360"/>
    </source>
</evidence>
<evidence type="ECO:0000256" key="5">
    <source>
        <dbReference type="ARBA" id="ARBA00023306"/>
    </source>
</evidence>
<dbReference type="PANTHER" id="PTHR15564:SF3">
    <property type="entry name" value="BMP_RETINOIC ACID-INDUCIBLE NEURAL-SPECIFIC PROTEIN 3-LIKE"/>
    <property type="match status" value="1"/>
</dbReference>
<dbReference type="InterPro" id="IPR057450">
    <property type="entry name" value="BRINP_EGF"/>
</dbReference>
<dbReference type="InterPro" id="IPR033237">
    <property type="entry name" value="BRINP"/>
</dbReference>
<dbReference type="Pfam" id="PF25415">
    <property type="entry name" value="EGF_BRNP1-3"/>
    <property type="match status" value="1"/>
</dbReference>
<dbReference type="Ensembl" id="ENSEBUT00000015789.1">
    <property type="protein sequence ID" value="ENSEBUP00000015213.1"/>
    <property type="gene ID" value="ENSEBUG00000009570.1"/>
</dbReference>
<evidence type="ECO:0000256" key="3">
    <source>
        <dbReference type="ARBA" id="ARBA00022810"/>
    </source>
</evidence>
<dbReference type="GO" id="GO:0045930">
    <property type="term" value="P:negative regulation of mitotic cell cycle"/>
    <property type="evidence" value="ECO:0007669"/>
    <property type="project" value="InterPro"/>
</dbReference>
<dbReference type="Pfam" id="PF19052">
    <property type="entry name" value="BRINP_C"/>
    <property type="match status" value="1"/>
</dbReference>
<comment type="similarity">
    <text evidence="1">Belongs to the BRINP family.</text>
</comment>
<keyword evidence="4" id="KW-0325">Glycoprotein</keyword>
<evidence type="ECO:0000256" key="2">
    <source>
        <dbReference type="ARBA" id="ARBA00022729"/>
    </source>
</evidence>
<keyword evidence="3" id="KW-0338">Growth arrest</keyword>
<evidence type="ECO:0000259" key="7">
    <source>
        <dbReference type="SMART" id="SM00457"/>
    </source>
</evidence>
<feature type="signal peptide" evidence="6">
    <location>
        <begin position="1"/>
        <end position="18"/>
    </location>
</feature>
<dbReference type="Proteomes" id="UP000694388">
    <property type="component" value="Unplaced"/>
</dbReference>
<sequence>MHWLGFLAVFFFADIAKHITIGAQSIPGDDTGEGLKSKTLDWLFLDRGPFHLSREHSQFFERYRQGYNVRYKIYREFARWRVSNLAVEQRPDTPPAPMPLAPEFVRALQELGRRPGQAQLLEGFIRKYGTHYVVTGTLGGEEALTVYVDGGRLGRRGENGSQSLEAIQQLAASYFIDREGTLRRLHEIQIAGGTIKVSEMRTGPLGCSSYENLDSVNSVLIRSPDHKIQLQVSEKKLKIFVDGRPTCHPISYRNYVPGLQEILPEYLRERFVRAALSYLLCEAQGEYICHRGDCRCHCAANFPDCACPRADLLALEESLFRLGHSWQQSQEDFEQSDELRAFTRSLPTEHFLNASSIHQLWRKDESLQMRFRKLQQQSATLLEKMKTSARKLFRSSHHCHHNPTVQLPGPRSLYYWLNYVQSFLYCSENGLSGHFVQPSRACQCPKAVLPGPEVGCQRPLDCLSGTQCGGCPDTWRGDQCTSTGAEAEAVERFVSFEAPELDLQDSEVEDLLFEQDPRLMLPARFISNDMRIGTWFDPRYRHRILVTLKSNKYRPNFLHVLLGLELQLCHTYNSSLEPLMAVYVNPFGGSHSESWYVPLGQDVWPLLGSPTENSTFPIWDVKPTDSSTAECYNYSLRFGPRWKTLFETVHVYLRSQLHNESDGLNVPPSVPPPPPVGPPQDFMKVTSLTAYGYSLHFDPEAMRELVRWTNRPGGRRGPSETSRALQLLADIRDRINGLGPPHSNPDAPRVDLFTCFARHRLRLSLSEMVRVNSALQAFARRQPSASEFKTIPLC</sequence>
<keyword evidence="9" id="KW-1185">Reference proteome</keyword>
<dbReference type="GO" id="GO:0043025">
    <property type="term" value="C:neuronal cell body"/>
    <property type="evidence" value="ECO:0007669"/>
    <property type="project" value="TreeGrafter"/>
</dbReference>
<reference evidence="8" key="2">
    <citation type="submission" date="2025-09" db="UniProtKB">
        <authorList>
            <consortium name="Ensembl"/>
        </authorList>
    </citation>
    <scope>IDENTIFICATION</scope>
</reference>
<dbReference type="InterPro" id="IPR057671">
    <property type="entry name" value="BRINP_C"/>
</dbReference>
<name>A0A8C4QIH1_EPTBU</name>
<feature type="domain" description="MACPF" evidence="7">
    <location>
        <begin position="74"/>
        <end position="268"/>
    </location>
</feature>
<evidence type="ECO:0000313" key="8">
    <source>
        <dbReference type="Ensembl" id="ENSEBUP00000015213.1"/>
    </source>
</evidence>
<dbReference type="GO" id="GO:0005737">
    <property type="term" value="C:cytoplasm"/>
    <property type="evidence" value="ECO:0007669"/>
    <property type="project" value="TreeGrafter"/>
</dbReference>
<dbReference type="PANTHER" id="PTHR15564">
    <property type="entry name" value="MACPF DOMAIN-CONTAINING PROTEIN"/>
    <property type="match status" value="1"/>
</dbReference>
<protein>
    <submittedName>
        <fullName evidence="8">BMP/retinoic acid inducible neural specific 2</fullName>
    </submittedName>
</protein>
<dbReference type="Pfam" id="PF01823">
    <property type="entry name" value="MACPF"/>
    <property type="match status" value="1"/>
</dbReference>
<evidence type="ECO:0000313" key="9">
    <source>
        <dbReference type="Proteomes" id="UP000694388"/>
    </source>
</evidence>
<organism evidence="8 9">
    <name type="scientific">Eptatretus burgeri</name>
    <name type="common">Inshore hagfish</name>
    <dbReference type="NCBI Taxonomy" id="7764"/>
    <lineage>
        <taxon>Eukaryota</taxon>
        <taxon>Metazoa</taxon>
        <taxon>Chordata</taxon>
        <taxon>Craniata</taxon>
        <taxon>Vertebrata</taxon>
        <taxon>Cyclostomata</taxon>
        <taxon>Myxini</taxon>
        <taxon>Myxiniformes</taxon>
        <taxon>Myxinidae</taxon>
        <taxon>Eptatretinae</taxon>
        <taxon>Eptatretus</taxon>
    </lineage>
</organism>
<evidence type="ECO:0000256" key="6">
    <source>
        <dbReference type="SAM" id="SignalP"/>
    </source>
</evidence>
<feature type="chain" id="PRO_5034050837" evidence="6">
    <location>
        <begin position="19"/>
        <end position="794"/>
    </location>
</feature>
<keyword evidence="2 6" id="KW-0732">Signal</keyword>
<dbReference type="GO" id="GO:0030425">
    <property type="term" value="C:dendrite"/>
    <property type="evidence" value="ECO:0007669"/>
    <property type="project" value="TreeGrafter"/>
</dbReference>
<accession>A0A8C4QIH1</accession>
<dbReference type="GO" id="GO:0071300">
    <property type="term" value="P:cellular response to retinoic acid"/>
    <property type="evidence" value="ECO:0007669"/>
    <property type="project" value="TreeGrafter"/>
</dbReference>